<sequence length="365" mass="41308">MDSSLAFEIGSTLCFQIAIVIAAAAGLQRWLGDARAGCRLWTVCFLSILVIVAAAWLLPHRRLFDFPLDGRRESLLRIVTWQTRIAIALMTIWLTGLTVSLARRGWLCLQLNHFLKHRCVAIEADALLERLQLQAPPKIEILISDEIQGPFCWQLHRPLIVLPKALIDEDDTTLRHVLLHEIEHLRTQHPMQHFLQGVCSTLLWFHPAMWMAARGADLTREFLCDEAAAIGCGKFGAYLQTLAKVAERCENQSCTAVPRGTLAFGNQKSTLIRRSERLVKIAQRPQQRPSKRPAIAIGALIVVGVLVQQVWLPTNARASSRSEWSPWPSWTAEALHNSFDLQLRDFERFENSLQMHELLPETQDG</sequence>
<keyword evidence="1" id="KW-0812">Transmembrane</keyword>
<dbReference type="PANTHER" id="PTHR34978">
    <property type="entry name" value="POSSIBLE SENSOR-TRANSDUCER PROTEIN BLAR"/>
    <property type="match status" value="1"/>
</dbReference>
<dbReference type="Proteomes" id="UP000316304">
    <property type="component" value="Unassembled WGS sequence"/>
</dbReference>
<reference evidence="3 4" key="1">
    <citation type="submission" date="2019-02" db="EMBL/GenBank/DDBJ databases">
        <title>Deep-cultivation of Planctomycetes and their phenomic and genomic characterization uncovers novel biology.</title>
        <authorList>
            <person name="Wiegand S."/>
            <person name="Jogler M."/>
            <person name="Boedeker C."/>
            <person name="Pinto D."/>
            <person name="Vollmers J."/>
            <person name="Rivas-Marin E."/>
            <person name="Kohn T."/>
            <person name="Peeters S.H."/>
            <person name="Heuer A."/>
            <person name="Rast P."/>
            <person name="Oberbeckmann S."/>
            <person name="Bunk B."/>
            <person name="Jeske O."/>
            <person name="Meyerdierks A."/>
            <person name="Storesund J.E."/>
            <person name="Kallscheuer N."/>
            <person name="Luecker S."/>
            <person name="Lage O.M."/>
            <person name="Pohl T."/>
            <person name="Merkel B.J."/>
            <person name="Hornburger P."/>
            <person name="Mueller R.-W."/>
            <person name="Bruemmer F."/>
            <person name="Labrenz M."/>
            <person name="Spormann A.M."/>
            <person name="Op Den Camp H."/>
            <person name="Overmann J."/>
            <person name="Amann R."/>
            <person name="Jetten M.S.M."/>
            <person name="Mascher T."/>
            <person name="Medema M.H."/>
            <person name="Devos D.P."/>
            <person name="Kaster A.-K."/>
            <person name="Ovreas L."/>
            <person name="Rohde M."/>
            <person name="Galperin M.Y."/>
            <person name="Jogler C."/>
        </authorList>
    </citation>
    <scope>NUCLEOTIDE SEQUENCE [LARGE SCALE GENOMIC DNA]</scope>
    <source>
        <strain evidence="3 4">Pla52o</strain>
    </source>
</reference>
<keyword evidence="1" id="KW-0472">Membrane</keyword>
<feature type="domain" description="Peptidase M56" evidence="2">
    <location>
        <begin position="80"/>
        <end position="228"/>
    </location>
</feature>
<dbReference type="EMBL" id="SJPT01000007">
    <property type="protein sequence ID" value="TWU21165.1"/>
    <property type="molecule type" value="Genomic_DNA"/>
</dbReference>
<feature type="transmembrane region" description="Helical" evidence="1">
    <location>
        <begin position="6"/>
        <end position="27"/>
    </location>
</feature>
<evidence type="ECO:0000313" key="4">
    <source>
        <dbReference type="Proteomes" id="UP000316304"/>
    </source>
</evidence>
<accession>A0A5C6CAQ7</accession>
<gene>
    <name evidence="3" type="primary">mecR1</name>
    <name evidence="3" type="ORF">Pla52o_41990</name>
</gene>
<dbReference type="InterPro" id="IPR052173">
    <property type="entry name" value="Beta-lactam_resp_regulator"/>
</dbReference>
<keyword evidence="4" id="KW-1185">Reference proteome</keyword>
<evidence type="ECO:0000256" key="1">
    <source>
        <dbReference type="SAM" id="Phobius"/>
    </source>
</evidence>
<evidence type="ECO:0000259" key="2">
    <source>
        <dbReference type="Pfam" id="PF05569"/>
    </source>
</evidence>
<name>A0A5C6CAQ7_9BACT</name>
<dbReference type="Pfam" id="PF05569">
    <property type="entry name" value="Peptidase_M56"/>
    <property type="match status" value="1"/>
</dbReference>
<dbReference type="OrthoDB" id="291597at2"/>
<comment type="caution">
    <text evidence="3">The sequence shown here is derived from an EMBL/GenBank/DDBJ whole genome shotgun (WGS) entry which is preliminary data.</text>
</comment>
<proteinExistence type="predicted"/>
<dbReference type="AlphaFoldDB" id="A0A5C6CAQ7"/>
<dbReference type="InterPro" id="IPR008756">
    <property type="entry name" value="Peptidase_M56"/>
</dbReference>
<organism evidence="3 4">
    <name type="scientific">Novipirellula galeiformis</name>
    <dbReference type="NCBI Taxonomy" id="2528004"/>
    <lineage>
        <taxon>Bacteria</taxon>
        <taxon>Pseudomonadati</taxon>
        <taxon>Planctomycetota</taxon>
        <taxon>Planctomycetia</taxon>
        <taxon>Pirellulales</taxon>
        <taxon>Pirellulaceae</taxon>
        <taxon>Novipirellula</taxon>
    </lineage>
</organism>
<protein>
    <submittedName>
        <fullName evidence="3">Methicillin resistance mecR1 protein</fullName>
    </submittedName>
</protein>
<dbReference type="PANTHER" id="PTHR34978:SF3">
    <property type="entry name" value="SLR0241 PROTEIN"/>
    <property type="match status" value="1"/>
</dbReference>
<dbReference type="CDD" id="cd07341">
    <property type="entry name" value="M56_BlaR1_MecR1_like"/>
    <property type="match status" value="1"/>
</dbReference>
<feature type="transmembrane region" description="Helical" evidence="1">
    <location>
        <begin position="294"/>
        <end position="312"/>
    </location>
</feature>
<feature type="transmembrane region" description="Helical" evidence="1">
    <location>
        <begin position="78"/>
        <end position="102"/>
    </location>
</feature>
<feature type="transmembrane region" description="Helical" evidence="1">
    <location>
        <begin position="39"/>
        <end position="58"/>
    </location>
</feature>
<keyword evidence="1" id="KW-1133">Transmembrane helix</keyword>
<evidence type="ECO:0000313" key="3">
    <source>
        <dbReference type="EMBL" id="TWU21165.1"/>
    </source>
</evidence>
<dbReference type="RefSeq" id="WP_146596262.1">
    <property type="nucleotide sequence ID" value="NZ_SJPT01000007.1"/>
</dbReference>